<accession>A0ABT3H4L8</accession>
<dbReference type="PANTHER" id="PTHR10900">
    <property type="entry name" value="PERIOSTIN-RELATED"/>
    <property type="match status" value="1"/>
</dbReference>
<feature type="domain" description="FAS1" evidence="2">
    <location>
        <begin position="35"/>
        <end position="179"/>
    </location>
</feature>
<dbReference type="EMBL" id="JAPDFL010000001">
    <property type="protein sequence ID" value="MCW1934726.1"/>
    <property type="molecule type" value="Genomic_DNA"/>
</dbReference>
<dbReference type="PANTHER" id="PTHR10900:SF77">
    <property type="entry name" value="FI19380P1"/>
    <property type="match status" value="1"/>
</dbReference>
<reference evidence="3 4" key="1">
    <citation type="submission" date="2022-10" db="EMBL/GenBank/DDBJ databases">
        <title>Pararhodobacter sp. nov., isolated from marine algae.</title>
        <authorList>
            <person name="Choi B.J."/>
            <person name="Kim J.M."/>
            <person name="Lee J.K."/>
            <person name="Choi D.G."/>
            <person name="Jeon C.O."/>
        </authorList>
    </citation>
    <scope>NUCLEOTIDE SEQUENCE [LARGE SCALE GENOMIC DNA]</scope>
    <source>
        <strain evidence="3 4">ZQ420</strain>
    </source>
</reference>
<evidence type="ECO:0000259" key="2">
    <source>
        <dbReference type="PROSITE" id="PS50213"/>
    </source>
</evidence>
<organism evidence="3 4">
    <name type="scientific">Pararhodobacter zhoushanensis</name>
    <dbReference type="NCBI Taxonomy" id="2479545"/>
    <lineage>
        <taxon>Bacteria</taxon>
        <taxon>Pseudomonadati</taxon>
        <taxon>Pseudomonadota</taxon>
        <taxon>Alphaproteobacteria</taxon>
        <taxon>Rhodobacterales</taxon>
        <taxon>Paracoccaceae</taxon>
        <taxon>Pararhodobacter</taxon>
    </lineage>
</organism>
<proteinExistence type="predicted"/>
<feature type="signal peptide" evidence="1">
    <location>
        <begin position="1"/>
        <end position="22"/>
    </location>
</feature>
<keyword evidence="4" id="KW-1185">Reference proteome</keyword>
<gene>
    <name evidence="3" type="ORF">OKW52_21350</name>
</gene>
<dbReference type="Proteomes" id="UP001208938">
    <property type="component" value="Unassembled WGS sequence"/>
</dbReference>
<sequence length="183" mass="18769">MKTILAAAALAATALGSTVAFAANPTVGGAAMFENRNIVENAVNSADHTTLVAAVQAAGLVETLQGEGPFTVFAPTNDAFAMLPAGTVEDLLKPENLGTLQTILTCHVVPTRALWGDINGMIRADGGSHVITTVGGCEFTATNRNGVITIEDGRGTLAHVTIADVMQSNGVIHVIDHVLLPAM</sequence>
<evidence type="ECO:0000256" key="1">
    <source>
        <dbReference type="SAM" id="SignalP"/>
    </source>
</evidence>
<dbReference type="InterPro" id="IPR050904">
    <property type="entry name" value="Adhesion/Biosynth-related"/>
</dbReference>
<dbReference type="InterPro" id="IPR000782">
    <property type="entry name" value="FAS1_domain"/>
</dbReference>
<evidence type="ECO:0000313" key="3">
    <source>
        <dbReference type="EMBL" id="MCW1934726.1"/>
    </source>
</evidence>
<dbReference type="Gene3D" id="2.30.180.10">
    <property type="entry name" value="FAS1 domain"/>
    <property type="match status" value="1"/>
</dbReference>
<protein>
    <submittedName>
        <fullName evidence="3">Fasciclin domain-containing protein</fullName>
    </submittedName>
</protein>
<evidence type="ECO:0000313" key="4">
    <source>
        <dbReference type="Proteomes" id="UP001208938"/>
    </source>
</evidence>
<dbReference type="SUPFAM" id="SSF82153">
    <property type="entry name" value="FAS1 domain"/>
    <property type="match status" value="1"/>
</dbReference>
<name>A0ABT3H4L8_9RHOB</name>
<dbReference type="InterPro" id="IPR036378">
    <property type="entry name" value="FAS1_dom_sf"/>
</dbReference>
<dbReference type="Pfam" id="PF02469">
    <property type="entry name" value="Fasciclin"/>
    <property type="match status" value="1"/>
</dbReference>
<keyword evidence="1" id="KW-0732">Signal</keyword>
<dbReference type="RefSeq" id="WP_264507498.1">
    <property type="nucleotide sequence ID" value="NZ_JAPDFL010000001.1"/>
</dbReference>
<dbReference type="PROSITE" id="PS50213">
    <property type="entry name" value="FAS1"/>
    <property type="match status" value="1"/>
</dbReference>
<feature type="chain" id="PRO_5045564009" evidence="1">
    <location>
        <begin position="23"/>
        <end position="183"/>
    </location>
</feature>
<dbReference type="SMART" id="SM00554">
    <property type="entry name" value="FAS1"/>
    <property type="match status" value="1"/>
</dbReference>
<comment type="caution">
    <text evidence="3">The sequence shown here is derived from an EMBL/GenBank/DDBJ whole genome shotgun (WGS) entry which is preliminary data.</text>
</comment>